<accession>A0A645FM06</accession>
<proteinExistence type="predicted"/>
<gene>
    <name evidence="1" type="ORF">SDC9_162781</name>
</gene>
<dbReference type="AlphaFoldDB" id="A0A645FM06"/>
<name>A0A645FM06_9ZZZZ</name>
<evidence type="ECO:0008006" key="2">
    <source>
        <dbReference type="Google" id="ProtNLM"/>
    </source>
</evidence>
<reference evidence="1" key="1">
    <citation type="submission" date="2019-08" db="EMBL/GenBank/DDBJ databases">
        <authorList>
            <person name="Kucharzyk K."/>
            <person name="Murdoch R.W."/>
            <person name="Higgins S."/>
            <person name="Loffler F."/>
        </authorList>
    </citation>
    <scope>NUCLEOTIDE SEQUENCE</scope>
</reference>
<dbReference type="Gene3D" id="3.40.50.720">
    <property type="entry name" value="NAD(P)-binding Rossmann-like Domain"/>
    <property type="match status" value="1"/>
</dbReference>
<dbReference type="GO" id="GO:0008641">
    <property type="term" value="F:ubiquitin-like modifier activating enzyme activity"/>
    <property type="evidence" value="ECO:0007669"/>
    <property type="project" value="InterPro"/>
</dbReference>
<protein>
    <recommendedName>
        <fullName evidence="2">Thiamine biosynthesis protein ThiF</fullName>
    </recommendedName>
</protein>
<evidence type="ECO:0000313" key="1">
    <source>
        <dbReference type="EMBL" id="MPN15447.1"/>
    </source>
</evidence>
<sequence length="100" mass="11307">MNFLHEVDIIIEAFDNPNCKAEICNFVLLNMREKYLIASSGMAGYYDSNIIVTKKIKEKFYICGDFVHEAKEGEGLMAPRVAICANHMANLASKILIDYI</sequence>
<dbReference type="InterPro" id="IPR035985">
    <property type="entry name" value="Ubiquitin-activating_enz"/>
</dbReference>
<organism evidence="1">
    <name type="scientific">bioreactor metagenome</name>
    <dbReference type="NCBI Taxonomy" id="1076179"/>
    <lineage>
        <taxon>unclassified sequences</taxon>
        <taxon>metagenomes</taxon>
        <taxon>ecological metagenomes</taxon>
    </lineage>
</organism>
<comment type="caution">
    <text evidence="1">The sequence shown here is derived from an EMBL/GenBank/DDBJ whole genome shotgun (WGS) entry which is preliminary data.</text>
</comment>
<dbReference type="EMBL" id="VSSQ01062215">
    <property type="protein sequence ID" value="MPN15447.1"/>
    <property type="molecule type" value="Genomic_DNA"/>
</dbReference>
<dbReference type="SUPFAM" id="SSF69572">
    <property type="entry name" value="Activating enzymes of the ubiquitin-like proteins"/>
    <property type="match status" value="1"/>
</dbReference>